<sequence length="72" mass="7977">MVSRKEIMVSRMRGKGFGVYGLSKNCYELGDSTMKREVCPGRVFWEVSGTVGSEVWGTVDSDGFGIGEEFED</sequence>
<evidence type="ECO:0000313" key="1">
    <source>
        <dbReference type="EMBL" id="QCE02871.1"/>
    </source>
</evidence>
<name>A0A4D6MQC5_VIGUN</name>
<protein>
    <submittedName>
        <fullName evidence="1">Uncharacterized protein</fullName>
    </submittedName>
</protein>
<dbReference type="EMBL" id="CP039352">
    <property type="protein sequence ID" value="QCE02871.1"/>
    <property type="molecule type" value="Genomic_DNA"/>
</dbReference>
<keyword evidence="2" id="KW-1185">Reference proteome</keyword>
<reference evidence="1 2" key="1">
    <citation type="submission" date="2019-04" db="EMBL/GenBank/DDBJ databases">
        <title>An improved genome assembly and genetic linkage map for asparagus bean, Vigna unguiculata ssp. sesquipedialis.</title>
        <authorList>
            <person name="Xia Q."/>
            <person name="Zhang R."/>
            <person name="Dong Y."/>
        </authorList>
    </citation>
    <scope>NUCLEOTIDE SEQUENCE [LARGE SCALE GENOMIC DNA]</scope>
    <source>
        <tissue evidence="1">Leaf</tissue>
    </source>
</reference>
<proteinExistence type="predicted"/>
<accession>A0A4D6MQC5</accession>
<dbReference type="Proteomes" id="UP000501690">
    <property type="component" value="Linkage Group LG8"/>
</dbReference>
<dbReference type="AlphaFoldDB" id="A0A4D6MQC5"/>
<evidence type="ECO:0000313" key="2">
    <source>
        <dbReference type="Proteomes" id="UP000501690"/>
    </source>
</evidence>
<gene>
    <name evidence="1" type="ORF">DEO72_LG8g886</name>
</gene>
<organism evidence="1 2">
    <name type="scientific">Vigna unguiculata</name>
    <name type="common">Cowpea</name>
    <dbReference type="NCBI Taxonomy" id="3917"/>
    <lineage>
        <taxon>Eukaryota</taxon>
        <taxon>Viridiplantae</taxon>
        <taxon>Streptophyta</taxon>
        <taxon>Embryophyta</taxon>
        <taxon>Tracheophyta</taxon>
        <taxon>Spermatophyta</taxon>
        <taxon>Magnoliopsida</taxon>
        <taxon>eudicotyledons</taxon>
        <taxon>Gunneridae</taxon>
        <taxon>Pentapetalae</taxon>
        <taxon>rosids</taxon>
        <taxon>fabids</taxon>
        <taxon>Fabales</taxon>
        <taxon>Fabaceae</taxon>
        <taxon>Papilionoideae</taxon>
        <taxon>50 kb inversion clade</taxon>
        <taxon>NPAAA clade</taxon>
        <taxon>indigoferoid/millettioid clade</taxon>
        <taxon>Phaseoleae</taxon>
        <taxon>Vigna</taxon>
    </lineage>
</organism>